<dbReference type="Proteomes" id="UP000287651">
    <property type="component" value="Unassembled WGS sequence"/>
</dbReference>
<dbReference type="EMBL" id="AMZH03001054">
    <property type="protein sequence ID" value="RRT80816.1"/>
    <property type="molecule type" value="Genomic_DNA"/>
</dbReference>
<organism evidence="3 4">
    <name type="scientific">Ensete ventricosum</name>
    <name type="common">Abyssinian banana</name>
    <name type="synonym">Musa ensete</name>
    <dbReference type="NCBI Taxonomy" id="4639"/>
    <lineage>
        <taxon>Eukaryota</taxon>
        <taxon>Viridiplantae</taxon>
        <taxon>Streptophyta</taxon>
        <taxon>Embryophyta</taxon>
        <taxon>Tracheophyta</taxon>
        <taxon>Spermatophyta</taxon>
        <taxon>Magnoliopsida</taxon>
        <taxon>Liliopsida</taxon>
        <taxon>Zingiberales</taxon>
        <taxon>Musaceae</taxon>
        <taxon>Ensete</taxon>
    </lineage>
</organism>
<name>A0A427AXH6_ENSVE</name>
<evidence type="ECO:0000313" key="4">
    <source>
        <dbReference type="Proteomes" id="UP000287651"/>
    </source>
</evidence>
<feature type="coiled-coil region" evidence="1">
    <location>
        <begin position="169"/>
        <end position="203"/>
    </location>
</feature>
<dbReference type="AlphaFoldDB" id="A0A427AXH6"/>
<proteinExistence type="predicted"/>
<evidence type="ECO:0000256" key="1">
    <source>
        <dbReference type="SAM" id="Coils"/>
    </source>
</evidence>
<accession>A0A427AXH6</accession>
<evidence type="ECO:0000256" key="2">
    <source>
        <dbReference type="SAM" id="MobiDB-lite"/>
    </source>
</evidence>
<keyword evidence="1" id="KW-0175">Coiled coil</keyword>
<gene>
    <name evidence="3" type="ORF">B296_00023114</name>
</gene>
<reference evidence="3 4" key="1">
    <citation type="journal article" date="2014" name="Agronomy (Basel)">
        <title>A Draft Genome Sequence for Ensete ventricosum, the Drought-Tolerant Tree Against Hunger.</title>
        <authorList>
            <person name="Harrison J."/>
            <person name="Moore K.A."/>
            <person name="Paszkiewicz K."/>
            <person name="Jones T."/>
            <person name="Grant M."/>
            <person name="Ambacheew D."/>
            <person name="Muzemil S."/>
            <person name="Studholme D.J."/>
        </authorList>
    </citation>
    <scope>NUCLEOTIDE SEQUENCE [LARGE SCALE GENOMIC DNA]</scope>
</reference>
<evidence type="ECO:0000313" key="3">
    <source>
        <dbReference type="EMBL" id="RRT80816.1"/>
    </source>
</evidence>
<comment type="caution">
    <text evidence="3">The sequence shown here is derived from an EMBL/GenBank/DDBJ whole genome shotgun (WGS) entry which is preliminary data.</text>
</comment>
<feature type="compositionally biased region" description="Basic and acidic residues" evidence="2">
    <location>
        <begin position="79"/>
        <end position="96"/>
    </location>
</feature>
<protein>
    <submittedName>
        <fullName evidence="3">Uncharacterized protein</fullName>
    </submittedName>
</protein>
<sequence>MSAMRLSVRVVDGTSGIVEDVDPRPQIVKPLGNLKVAVVNSSWGGMTPGDSKAYRALSAIWSSHDMTGGSEPSSKRKAPLPEKRSKSKGKESRKEVAGGQSRPLIMKDLCETGGQAGEDMYFVTRMLDLSVPEAGTPLKAERIVTLRSEVLDWKSCMGAEVVATSEKWAVDSEVEVERLKATLGSAEQEANRSHKEVEDLKATRCCQDDEILKLSRDTEALRTKLQLSSAKLLPNTRWRTISPLTTSFLLRTELLCFFVELSPNSSLDLTNSFWTSSIYRFISRNCALSVSIESEDRRGAPREVMGPHHRVAVGLGAAPVLMRFLVVLLWRSTVVMLTATSIKGCGR</sequence>
<feature type="region of interest" description="Disordered" evidence="2">
    <location>
        <begin position="64"/>
        <end position="101"/>
    </location>
</feature>